<dbReference type="Gene3D" id="3.40.190.10">
    <property type="entry name" value="Periplasmic binding protein-like II"/>
    <property type="match status" value="2"/>
</dbReference>
<name>A0A6P1TPB7_9FIRM</name>
<dbReference type="Pfam" id="PF01547">
    <property type="entry name" value="SBP_bac_1"/>
    <property type="match status" value="1"/>
</dbReference>
<proteinExistence type="predicted"/>
<dbReference type="KEGG" id="anr:Ana3638_16470"/>
<feature type="compositionally biased region" description="Polar residues" evidence="1">
    <location>
        <begin position="45"/>
        <end position="66"/>
    </location>
</feature>
<keyword evidence="2" id="KW-0732">Signal</keyword>
<dbReference type="EMBL" id="CP048000">
    <property type="protein sequence ID" value="QHQ62177.1"/>
    <property type="molecule type" value="Genomic_DNA"/>
</dbReference>
<dbReference type="RefSeq" id="WP_161839002.1">
    <property type="nucleotide sequence ID" value="NZ_CP048000.1"/>
</dbReference>
<dbReference type="PANTHER" id="PTHR43649">
    <property type="entry name" value="ARABINOSE-BINDING PROTEIN-RELATED"/>
    <property type="match status" value="1"/>
</dbReference>
<evidence type="ECO:0000256" key="1">
    <source>
        <dbReference type="SAM" id="MobiDB-lite"/>
    </source>
</evidence>
<organism evidence="3 4">
    <name type="scientific">Anaerocolumna sedimenticola</name>
    <dbReference type="NCBI Taxonomy" id="2696063"/>
    <lineage>
        <taxon>Bacteria</taxon>
        <taxon>Bacillati</taxon>
        <taxon>Bacillota</taxon>
        <taxon>Clostridia</taxon>
        <taxon>Lachnospirales</taxon>
        <taxon>Lachnospiraceae</taxon>
        <taxon>Anaerocolumna</taxon>
    </lineage>
</organism>
<accession>A0A6P1TPB7</accession>
<dbReference type="SUPFAM" id="SSF53850">
    <property type="entry name" value="Periplasmic binding protein-like II"/>
    <property type="match status" value="1"/>
</dbReference>
<dbReference type="AlphaFoldDB" id="A0A6P1TPB7"/>
<evidence type="ECO:0000313" key="3">
    <source>
        <dbReference type="EMBL" id="QHQ62177.1"/>
    </source>
</evidence>
<dbReference type="InterPro" id="IPR050490">
    <property type="entry name" value="Bact_solute-bd_prot1"/>
</dbReference>
<sequence length="473" mass="52285">MKRLTKKTLSVLLVLILVLSLNACGAKKGQETTTVTDRTSETSEKTAVSEATATQEKTVQSESNSSVLEPDLKDPIELRFSWWGGDTRHEATIKALDAFTAKYPNITVKPEYGAWTGWQENIATQLAGKTEADLLQINWNWISQFSPNGDKFYDLNKLSNIITISNYPKELLDLMTANGSLQGIPLGTTGRVFYWNEATFKKAGIPIPVSFEDIIKAGETFKTVLGDDYYPIALGEYDRILLLMYYLHQTYGKPWVVDKKVNYTADEVKAGLDWINMLEDKHVTPTLATIAGDGAESLDKNPKWMNGNYAGIYEWDSSASKFQSALSEGQNFVIGQFPKDLGPNKSGFTKISMGFSVSANSKHPAEAALLLEYLTSDPEGVKIMGMERGTVSNSAAEATLVSEGLLSGLTYEANKLVMGFKGYDIDPNFEHSALKDSTGYYYEIFQNLSYDQTDTETAAQYLIDCVNEVNAAN</sequence>
<dbReference type="PANTHER" id="PTHR43649:SF11">
    <property type="entry name" value="ABC TRANSPORTER SUBSTRATE-BINDING PROTEIN YESO-RELATED"/>
    <property type="match status" value="1"/>
</dbReference>
<feature type="signal peptide" evidence="2">
    <location>
        <begin position="1"/>
        <end position="23"/>
    </location>
</feature>
<feature type="chain" id="PRO_5039588347" evidence="2">
    <location>
        <begin position="24"/>
        <end position="473"/>
    </location>
</feature>
<keyword evidence="4" id="KW-1185">Reference proteome</keyword>
<feature type="region of interest" description="Disordered" evidence="1">
    <location>
        <begin position="29"/>
        <end position="66"/>
    </location>
</feature>
<evidence type="ECO:0000256" key="2">
    <source>
        <dbReference type="SAM" id="SignalP"/>
    </source>
</evidence>
<protein>
    <submittedName>
        <fullName evidence="3">Extracellular solute-binding protein</fullName>
    </submittedName>
</protein>
<reference evidence="3 4" key="1">
    <citation type="submission" date="2020-01" db="EMBL/GenBank/DDBJ databases">
        <title>Genome analysis of Anaerocolumna sp. CBA3638.</title>
        <authorList>
            <person name="Kim J."/>
            <person name="Roh S.W."/>
        </authorList>
    </citation>
    <scope>NUCLEOTIDE SEQUENCE [LARGE SCALE GENOMIC DNA]</scope>
    <source>
        <strain evidence="3 4">CBA3638</strain>
    </source>
</reference>
<dbReference type="InterPro" id="IPR006059">
    <property type="entry name" value="SBP"/>
</dbReference>
<dbReference type="Proteomes" id="UP000464314">
    <property type="component" value="Chromosome"/>
</dbReference>
<evidence type="ECO:0000313" key="4">
    <source>
        <dbReference type="Proteomes" id="UP000464314"/>
    </source>
</evidence>
<gene>
    <name evidence="3" type="ORF">Ana3638_16470</name>
</gene>